<dbReference type="STRING" id="2025994.A0A2T3AGT7"/>
<evidence type="ECO:0000256" key="1">
    <source>
        <dbReference type="ARBA" id="ARBA00004141"/>
    </source>
</evidence>
<feature type="transmembrane region" description="Helical" evidence="7">
    <location>
        <begin position="69"/>
        <end position="91"/>
    </location>
</feature>
<proteinExistence type="inferred from homology"/>
<evidence type="ECO:0000256" key="7">
    <source>
        <dbReference type="SAM" id="Phobius"/>
    </source>
</evidence>
<keyword evidence="3 6" id="KW-0812">Transmembrane</keyword>
<dbReference type="PRINTS" id="PR00783">
    <property type="entry name" value="MINTRINSICP"/>
</dbReference>
<evidence type="ECO:0000256" key="5">
    <source>
        <dbReference type="ARBA" id="ARBA00023136"/>
    </source>
</evidence>
<dbReference type="InterPro" id="IPR000425">
    <property type="entry name" value="MIP"/>
</dbReference>
<feature type="transmembrane region" description="Helical" evidence="7">
    <location>
        <begin position="120"/>
        <end position="139"/>
    </location>
</feature>
<dbReference type="InParanoid" id="A0A2T3AGT7"/>
<feature type="transmembrane region" description="Helical" evidence="7">
    <location>
        <begin position="27"/>
        <end position="48"/>
    </location>
</feature>
<sequence>METVEPVPHAPTHRFFSRMNPIARGHIVAMLAEFMGTMMFLFFSYAAAQIGNEKVDTLVPALEAPGSSLLQISYISAVFGFSLGVNVWIFYRVSGGMFNPAVALGLWIAGAFNWVRMVCVIPMQFLGAIAAAGLVSAILPGDLLAENALAPGTSVTQGFFLETILTAQLVMTIIMLAVEKSRTSFIAPLGVGLALFIDHLIGINYTGTSVNPARTLGPAAINGHFVGYIWIFFVAPCLGAVIAASAYLLLKAMGYESANPGQDDDGLSTFRIVQAPIRPVAGSSIHDPEGTLYNVYFQDTSSTSQLSKQASKEQY</sequence>
<evidence type="ECO:0000256" key="2">
    <source>
        <dbReference type="ARBA" id="ARBA00006175"/>
    </source>
</evidence>
<feature type="transmembrane region" description="Helical" evidence="7">
    <location>
        <begin position="185"/>
        <end position="205"/>
    </location>
</feature>
<dbReference type="Pfam" id="PF00230">
    <property type="entry name" value="MIP"/>
    <property type="match status" value="1"/>
</dbReference>
<dbReference type="GO" id="GO:0015250">
    <property type="term" value="F:water channel activity"/>
    <property type="evidence" value="ECO:0007669"/>
    <property type="project" value="TreeGrafter"/>
</dbReference>
<dbReference type="InterPro" id="IPR023271">
    <property type="entry name" value="Aquaporin-like"/>
</dbReference>
<comment type="subcellular location">
    <subcellularLocation>
        <location evidence="1">Membrane</location>
        <topology evidence="1">Multi-pass membrane protein</topology>
    </subcellularLocation>
</comment>
<name>A0A2T3AGT7_9PEZI</name>
<keyword evidence="5 7" id="KW-0472">Membrane</keyword>
<dbReference type="PANTHER" id="PTHR19139">
    <property type="entry name" value="AQUAPORIN TRANSPORTER"/>
    <property type="match status" value="1"/>
</dbReference>
<reference evidence="8 9" key="1">
    <citation type="journal article" date="2018" name="Mycol. Prog.">
        <title>Coniella lustricola, a new species from submerged detritus.</title>
        <authorList>
            <person name="Raudabaugh D.B."/>
            <person name="Iturriaga T."/>
            <person name="Carver A."/>
            <person name="Mondo S."/>
            <person name="Pangilinan J."/>
            <person name="Lipzen A."/>
            <person name="He G."/>
            <person name="Amirebrahimi M."/>
            <person name="Grigoriev I.V."/>
            <person name="Miller A.N."/>
        </authorList>
    </citation>
    <scope>NUCLEOTIDE SEQUENCE [LARGE SCALE GENOMIC DNA]</scope>
    <source>
        <strain evidence="8 9">B22-T-1</strain>
    </source>
</reference>
<evidence type="ECO:0000256" key="3">
    <source>
        <dbReference type="ARBA" id="ARBA00022692"/>
    </source>
</evidence>
<keyword evidence="6" id="KW-0813">Transport</keyword>
<dbReference type="PANTHER" id="PTHR19139:SF199">
    <property type="entry name" value="MIP17260P"/>
    <property type="match status" value="1"/>
</dbReference>
<dbReference type="GO" id="GO:0005886">
    <property type="term" value="C:plasma membrane"/>
    <property type="evidence" value="ECO:0007669"/>
    <property type="project" value="TreeGrafter"/>
</dbReference>
<comment type="similarity">
    <text evidence="2 6">Belongs to the MIP/aquaporin (TC 1.A.8) family.</text>
</comment>
<dbReference type="EMBL" id="KZ678391">
    <property type="protein sequence ID" value="PSR97446.1"/>
    <property type="molecule type" value="Genomic_DNA"/>
</dbReference>
<keyword evidence="4 7" id="KW-1133">Transmembrane helix</keyword>
<protein>
    <submittedName>
        <fullName evidence="8">Aquaporin-1</fullName>
    </submittedName>
</protein>
<evidence type="ECO:0000313" key="8">
    <source>
        <dbReference type="EMBL" id="PSR97446.1"/>
    </source>
</evidence>
<dbReference type="Gene3D" id="1.20.1080.10">
    <property type="entry name" value="Glycerol uptake facilitator protein"/>
    <property type="match status" value="1"/>
</dbReference>
<keyword evidence="9" id="KW-1185">Reference proteome</keyword>
<dbReference type="InterPro" id="IPR034294">
    <property type="entry name" value="Aquaporin_transptr"/>
</dbReference>
<dbReference type="SUPFAM" id="SSF81338">
    <property type="entry name" value="Aquaporin-like"/>
    <property type="match status" value="1"/>
</dbReference>
<organism evidence="8 9">
    <name type="scientific">Coniella lustricola</name>
    <dbReference type="NCBI Taxonomy" id="2025994"/>
    <lineage>
        <taxon>Eukaryota</taxon>
        <taxon>Fungi</taxon>
        <taxon>Dikarya</taxon>
        <taxon>Ascomycota</taxon>
        <taxon>Pezizomycotina</taxon>
        <taxon>Sordariomycetes</taxon>
        <taxon>Sordariomycetidae</taxon>
        <taxon>Diaporthales</taxon>
        <taxon>Schizoparmaceae</taxon>
        <taxon>Coniella</taxon>
    </lineage>
</organism>
<evidence type="ECO:0000313" key="9">
    <source>
        <dbReference type="Proteomes" id="UP000241462"/>
    </source>
</evidence>
<gene>
    <name evidence="8" type="ORF">BD289DRAFT_362434</name>
</gene>
<evidence type="ECO:0000256" key="6">
    <source>
        <dbReference type="RuleBase" id="RU000477"/>
    </source>
</evidence>
<dbReference type="FunCoup" id="A0A2T3AGT7">
    <property type="interactions" value="225"/>
</dbReference>
<feature type="transmembrane region" description="Helical" evidence="7">
    <location>
        <begin position="159"/>
        <end position="178"/>
    </location>
</feature>
<accession>A0A2T3AGT7</accession>
<dbReference type="Proteomes" id="UP000241462">
    <property type="component" value="Unassembled WGS sequence"/>
</dbReference>
<evidence type="ECO:0000256" key="4">
    <source>
        <dbReference type="ARBA" id="ARBA00022989"/>
    </source>
</evidence>
<dbReference type="AlphaFoldDB" id="A0A2T3AGT7"/>
<dbReference type="OrthoDB" id="3222at2759"/>
<feature type="transmembrane region" description="Helical" evidence="7">
    <location>
        <begin position="225"/>
        <end position="250"/>
    </location>
</feature>